<organism evidence="2 3">
    <name type="scientific">Castilleja foliolosa</name>
    <dbReference type="NCBI Taxonomy" id="1961234"/>
    <lineage>
        <taxon>Eukaryota</taxon>
        <taxon>Viridiplantae</taxon>
        <taxon>Streptophyta</taxon>
        <taxon>Embryophyta</taxon>
        <taxon>Tracheophyta</taxon>
        <taxon>Spermatophyta</taxon>
        <taxon>Magnoliopsida</taxon>
        <taxon>eudicotyledons</taxon>
        <taxon>Gunneridae</taxon>
        <taxon>Pentapetalae</taxon>
        <taxon>asterids</taxon>
        <taxon>lamiids</taxon>
        <taxon>Lamiales</taxon>
        <taxon>Orobanchaceae</taxon>
        <taxon>Pedicularideae</taxon>
        <taxon>Castillejinae</taxon>
        <taxon>Castilleja</taxon>
    </lineage>
</organism>
<feature type="region of interest" description="Disordered" evidence="1">
    <location>
        <begin position="1"/>
        <end position="79"/>
    </location>
</feature>
<feature type="compositionally biased region" description="Basic and acidic residues" evidence="1">
    <location>
        <begin position="392"/>
        <end position="402"/>
    </location>
</feature>
<comment type="caution">
    <text evidence="2">The sequence shown here is derived from an EMBL/GenBank/DDBJ whole genome shotgun (WGS) entry which is preliminary data.</text>
</comment>
<feature type="region of interest" description="Disordered" evidence="1">
    <location>
        <begin position="392"/>
        <end position="427"/>
    </location>
</feature>
<evidence type="ECO:0000313" key="2">
    <source>
        <dbReference type="EMBL" id="KAL3619943.1"/>
    </source>
</evidence>
<evidence type="ECO:0000256" key="1">
    <source>
        <dbReference type="SAM" id="MobiDB-lite"/>
    </source>
</evidence>
<gene>
    <name evidence="2" type="ORF">CASFOL_034855</name>
</gene>
<feature type="compositionally biased region" description="Basic and acidic residues" evidence="1">
    <location>
        <begin position="1"/>
        <end position="10"/>
    </location>
</feature>
<accession>A0ABD3BR68</accession>
<feature type="compositionally biased region" description="Polar residues" evidence="1">
    <location>
        <begin position="20"/>
        <end position="35"/>
    </location>
</feature>
<dbReference type="PANTHER" id="PTHR34461">
    <property type="entry name" value="EXPRESSED PROTEIN"/>
    <property type="match status" value="1"/>
</dbReference>
<protein>
    <submittedName>
        <fullName evidence="2">Uncharacterized protein</fullName>
    </submittedName>
</protein>
<keyword evidence="3" id="KW-1185">Reference proteome</keyword>
<feature type="region of interest" description="Disordered" evidence="1">
    <location>
        <begin position="298"/>
        <end position="323"/>
    </location>
</feature>
<dbReference type="Proteomes" id="UP001632038">
    <property type="component" value="Unassembled WGS sequence"/>
</dbReference>
<feature type="compositionally biased region" description="Basic and acidic residues" evidence="1">
    <location>
        <begin position="313"/>
        <end position="322"/>
    </location>
</feature>
<feature type="compositionally biased region" description="Polar residues" evidence="1">
    <location>
        <begin position="403"/>
        <end position="424"/>
    </location>
</feature>
<dbReference type="AlphaFoldDB" id="A0ABD3BR68"/>
<reference evidence="3" key="1">
    <citation type="journal article" date="2024" name="IScience">
        <title>Strigolactones Initiate the Formation of Haustorium-like Structures in Castilleja.</title>
        <authorList>
            <person name="Buerger M."/>
            <person name="Peterson D."/>
            <person name="Chory J."/>
        </authorList>
    </citation>
    <scope>NUCLEOTIDE SEQUENCE [LARGE SCALE GENOMIC DNA]</scope>
</reference>
<feature type="compositionally biased region" description="Polar residues" evidence="1">
    <location>
        <begin position="298"/>
        <end position="312"/>
    </location>
</feature>
<evidence type="ECO:0000313" key="3">
    <source>
        <dbReference type="Proteomes" id="UP001632038"/>
    </source>
</evidence>
<dbReference type="PANTHER" id="PTHR34461:SF4">
    <property type="entry name" value="OS01G0101800 PROTEIN"/>
    <property type="match status" value="1"/>
</dbReference>
<dbReference type="EMBL" id="JAVIJP010000066">
    <property type="protein sequence ID" value="KAL3619943.1"/>
    <property type="molecule type" value="Genomic_DNA"/>
</dbReference>
<sequence>MEEAFSDVKVHHSRKRKKINPSTSNSHPSVSILTRSKSRLYSHPNRSGIFRPDPIPKKPKSFSSETESVKALPGRHRNNASRISSIKDLRMRRVFTPDVISVLEEEEIDEEAEDRKKLLKGSDATRALDPNVADAKLDELEKSDTMACKTEDTRNDFENGPNLKDPEISGNGSNSEIKKAPISCRRKRVFKTSSSFSYNRLLPYLMGIKNDEFSETKIEIVDAVIPCKLQKLDGVKSETMSFAEKSSGANAKCVVLQFDDRKTEMTFNQHGLNVAENELGQTTDVIGASSTEKECVQTTPPDSAIFSNAEEQQTSKDIEKSNSHVLRQSLSSKSVNRSVLNPCSRLRLFNNQQSLSLRRLLPFLINNSCDSEITQHPVPQVDRIKDTVEQNHVNEVKTDITRDSMQISPPSEGSSHETNNNPVSSEPVVPIDLHTAEKTPQSHNSDHTELEPCLVLPSSSIDNDISNQQSTSTELLPVGKQKGCLDMGLELHNNNGESIEASDAMVSAAKGSCKSILKRNRRGCRGLCNCLNCASFRLHADRAFEFSRNQMHDAEEVASNLISELANLRLLLKKFVVSNNDLAAIQLNSVDIKDACNNALEAENSAKEHFKQLNYDLEIHCRTPTLLEPKVSFASCIQERAIPGLDMFVDTENKKG</sequence>
<proteinExistence type="predicted"/>
<name>A0ABD3BR68_9LAMI</name>
<feature type="region of interest" description="Disordered" evidence="1">
    <location>
        <begin position="152"/>
        <end position="177"/>
    </location>
</feature>